<dbReference type="CDD" id="cd01085">
    <property type="entry name" value="APP"/>
    <property type="match status" value="1"/>
</dbReference>
<keyword evidence="8" id="KW-0645">Protease</keyword>
<keyword evidence="5" id="KW-0464">Manganese</keyword>
<dbReference type="InterPro" id="IPR029149">
    <property type="entry name" value="Creatin/AminoP/Spt16_N"/>
</dbReference>
<comment type="cofactor">
    <cofactor evidence="1">
        <name>Mn(2+)</name>
        <dbReference type="ChEBI" id="CHEBI:29035"/>
    </cofactor>
</comment>
<dbReference type="Pfam" id="PF00557">
    <property type="entry name" value="Peptidase_M24"/>
    <property type="match status" value="1"/>
</dbReference>
<dbReference type="PANTHER" id="PTHR43763">
    <property type="entry name" value="XAA-PRO AMINOPEPTIDASE 1"/>
    <property type="match status" value="1"/>
</dbReference>
<protein>
    <submittedName>
        <fullName evidence="8">PepP</fullName>
        <ecNumber evidence="8">3.4.11.9</ecNumber>
    </submittedName>
</protein>
<evidence type="ECO:0000313" key="8">
    <source>
        <dbReference type="EMBL" id="CAC5381438.1"/>
    </source>
</evidence>
<dbReference type="OrthoDB" id="9995434at2759"/>
<reference evidence="8 9" key="1">
    <citation type="submission" date="2020-06" db="EMBL/GenBank/DDBJ databases">
        <authorList>
            <person name="Li R."/>
            <person name="Bekaert M."/>
        </authorList>
    </citation>
    <scope>NUCLEOTIDE SEQUENCE [LARGE SCALE GENOMIC DNA]</scope>
    <source>
        <strain evidence="9">wild</strain>
    </source>
</reference>
<dbReference type="EMBL" id="CACVKT020003063">
    <property type="protein sequence ID" value="CAC5381438.1"/>
    <property type="molecule type" value="Genomic_DNA"/>
</dbReference>
<dbReference type="Pfam" id="PF16188">
    <property type="entry name" value="Peptidase_M24_C"/>
    <property type="match status" value="2"/>
</dbReference>
<dbReference type="InterPro" id="IPR033740">
    <property type="entry name" value="Pept_M24B"/>
</dbReference>
<keyword evidence="9" id="KW-1185">Reference proteome</keyword>
<evidence type="ECO:0000259" key="6">
    <source>
        <dbReference type="Pfam" id="PF00557"/>
    </source>
</evidence>
<dbReference type="AlphaFoldDB" id="A0A6J8BBZ4"/>
<gene>
    <name evidence="8" type="ORF">MCOR_17304</name>
</gene>
<evidence type="ECO:0000256" key="5">
    <source>
        <dbReference type="ARBA" id="ARBA00023211"/>
    </source>
</evidence>
<feature type="domain" description="Peptidase M24" evidence="6">
    <location>
        <begin position="318"/>
        <end position="532"/>
    </location>
</feature>
<comment type="similarity">
    <text evidence="2">Belongs to the peptidase M24B family.</text>
</comment>
<dbReference type="Proteomes" id="UP000507470">
    <property type="component" value="Unassembled WGS sequence"/>
</dbReference>
<evidence type="ECO:0000256" key="1">
    <source>
        <dbReference type="ARBA" id="ARBA00001936"/>
    </source>
</evidence>
<dbReference type="InterPro" id="IPR036005">
    <property type="entry name" value="Creatinase/aminopeptidase-like"/>
</dbReference>
<sequence length="655" mass="73011">MAEARGSLLRFFCYCIIQIEKISVDDRFAVNMVVKNTTTILKRLRALLKNTTYVTEQIHAYIVPSGDAHQSEYIAPCDCRREFVSGFSGSAGFTRHFLQGTAELPVGGRVGVDPYLMSSETWKPMDKVLKEAGHMLVPVSQNLVDLAWEDRPSPPQNPLMVLPDSYTGQTWEDKVLKVREKMKSKNCGAFVVTPLDELAWLFNLRGSDIQYNPVFFGYVVVTKETVDLFIDEERLVSSVKDHLHLNGSSGGKVAVTIHPYGDVGKFVAELVDKVEGKIWINPKSSFAVFNAVPKNRRYVQPSPVTAMKAVKNATEIAGMRRAHLKDAVTLCEYFCWLETEVPKGTVTEVSAAEKLENIKRGQADYISLSFDTISSTGAHGAVIHYKPSEETDLPLSTSEIYLCDSGATLDGTTDVTRTMHFGTPTDFEKECFTRVLKGNINLCTAVFPQGVKGHMLDTLARTSLWNVGLDYLHGTGHGVGAFLNVHEGPCGISPRVSLTDVPLEEGMILSDEPGYYEDGKFGVRIENLALVKKADTQHNFKNKGFLTFETITLVPIQNKMIVPSLLTEKEPRKCLGDMCPDLTSNFKNKGFLTFETITLVPIQNKMIVPSLLTEKEINWINDYHTQCRDEVGAELKRQGKQEALKWMMKETQPIG</sequence>
<dbReference type="SUPFAM" id="SSF55920">
    <property type="entry name" value="Creatinase/aminopeptidase"/>
    <property type="match status" value="1"/>
</dbReference>
<evidence type="ECO:0000313" key="9">
    <source>
        <dbReference type="Proteomes" id="UP000507470"/>
    </source>
</evidence>
<dbReference type="InterPro" id="IPR000994">
    <property type="entry name" value="Pept_M24"/>
</dbReference>
<keyword evidence="8" id="KW-0031">Aminopeptidase</keyword>
<keyword evidence="3" id="KW-0479">Metal-binding</keyword>
<accession>A0A6J8BBZ4</accession>
<dbReference type="PANTHER" id="PTHR43763:SF6">
    <property type="entry name" value="XAA-PRO AMINOPEPTIDASE 1"/>
    <property type="match status" value="1"/>
</dbReference>
<keyword evidence="4 8" id="KW-0378">Hydrolase</keyword>
<proteinExistence type="inferred from homology"/>
<dbReference type="Gene3D" id="3.90.230.10">
    <property type="entry name" value="Creatinase/methionine aminopeptidase superfamily"/>
    <property type="match status" value="2"/>
</dbReference>
<name>A0A6J8BBZ4_MYTCO</name>
<dbReference type="EC" id="3.4.11.9" evidence="8"/>
<dbReference type="InterPro" id="IPR050422">
    <property type="entry name" value="X-Pro_aminopeptidase_P"/>
</dbReference>
<evidence type="ECO:0000256" key="2">
    <source>
        <dbReference type="ARBA" id="ARBA00008766"/>
    </source>
</evidence>
<organism evidence="8 9">
    <name type="scientific">Mytilus coruscus</name>
    <name type="common">Sea mussel</name>
    <dbReference type="NCBI Taxonomy" id="42192"/>
    <lineage>
        <taxon>Eukaryota</taxon>
        <taxon>Metazoa</taxon>
        <taxon>Spiralia</taxon>
        <taxon>Lophotrochozoa</taxon>
        <taxon>Mollusca</taxon>
        <taxon>Bivalvia</taxon>
        <taxon>Autobranchia</taxon>
        <taxon>Pteriomorphia</taxon>
        <taxon>Mytilida</taxon>
        <taxon>Mytiloidea</taxon>
        <taxon>Mytilidae</taxon>
        <taxon>Mytilinae</taxon>
        <taxon>Mytilus</taxon>
    </lineage>
</organism>
<evidence type="ECO:0000256" key="3">
    <source>
        <dbReference type="ARBA" id="ARBA00022723"/>
    </source>
</evidence>
<dbReference type="InterPro" id="IPR032416">
    <property type="entry name" value="Peptidase_M24_C"/>
</dbReference>
<dbReference type="GO" id="GO:0046872">
    <property type="term" value="F:metal ion binding"/>
    <property type="evidence" value="ECO:0007669"/>
    <property type="project" value="UniProtKB-KW"/>
</dbReference>
<dbReference type="Gene3D" id="3.40.350.10">
    <property type="entry name" value="Creatinase/prolidase N-terminal domain"/>
    <property type="match status" value="3"/>
</dbReference>
<dbReference type="FunFam" id="3.90.230.10:FF:000007">
    <property type="entry name" value="Xaa-Pro aminopeptidase P"/>
    <property type="match status" value="1"/>
</dbReference>
<feature type="domain" description="Peptidase M24 C-terminal" evidence="7">
    <location>
        <begin position="590"/>
        <end position="654"/>
    </location>
</feature>
<dbReference type="Pfam" id="PF16189">
    <property type="entry name" value="Creatinase_N_2"/>
    <property type="match status" value="1"/>
</dbReference>
<evidence type="ECO:0000259" key="7">
    <source>
        <dbReference type="Pfam" id="PF16188"/>
    </source>
</evidence>
<evidence type="ECO:0000256" key="4">
    <source>
        <dbReference type="ARBA" id="ARBA00022801"/>
    </source>
</evidence>
<dbReference type="GO" id="GO:0070006">
    <property type="term" value="F:metalloaminopeptidase activity"/>
    <property type="evidence" value="ECO:0007669"/>
    <property type="project" value="InterPro"/>
</dbReference>
<dbReference type="GO" id="GO:0005737">
    <property type="term" value="C:cytoplasm"/>
    <property type="evidence" value="ECO:0007669"/>
    <property type="project" value="UniProtKB-ARBA"/>
</dbReference>
<feature type="domain" description="Peptidase M24 C-terminal" evidence="7">
    <location>
        <begin position="544"/>
        <end position="570"/>
    </location>
</feature>